<feature type="domain" description="Cyclic GMP-AMP synthase DncV-like nucleotidyltransferase" evidence="12">
    <location>
        <begin position="50"/>
        <end position="143"/>
    </location>
</feature>
<dbReference type="InterPro" id="IPR048445">
    <property type="entry name" value="DncV-like_NTFase"/>
</dbReference>
<organism evidence="14 15">
    <name type="scientific">Formosa undariae</name>
    <dbReference type="NCBI Taxonomy" id="1325436"/>
    <lineage>
        <taxon>Bacteria</taxon>
        <taxon>Pseudomonadati</taxon>
        <taxon>Bacteroidota</taxon>
        <taxon>Flavobacteriia</taxon>
        <taxon>Flavobacteriales</taxon>
        <taxon>Flavobacteriaceae</taxon>
        <taxon>Formosa</taxon>
    </lineage>
</organism>
<dbReference type="InterPro" id="IPR048446">
    <property type="entry name" value="DncV_C"/>
</dbReference>
<evidence type="ECO:0000256" key="5">
    <source>
        <dbReference type="ARBA" id="ARBA00022840"/>
    </source>
</evidence>
<keyword evidence="4" id="KW-0547">Nucleotide-binding</keyword>
<evidence type="ECO:0000256" key="7">
    <source>
        <dbReference type="ARBA" id="ARBA00023080"/>
    </source>
</evidence>
<evidence type="ECO:0000313" key="14">
    <source>
        <dbReference type="EMBL" id="MFB9053555.1"/>
    </source>
</evidence>
<accession>A0ABV5F2D3</accession>
<evidence type="ECO:0000256" key="6">
    <source>
        <dbReference type="ARBA" id="ARBA00022842"/>
    </source>
</evidence>
<sequence>MANNHEQFIEFNNTVSLDSSKKNELKKNRDALRKKITDYFTKNKENETKPKYSAQGSYMMHTIVNPIPTIETDEDDNTKTLYPYDLDDGVYFIDELDNRKSTSTYHNWIYDAVKDHTSKGAIKKNTCVRVLYADGHNIDLPIYFKEKESDGEKTIPQLAHKSEGYIDSDPREFYKWFNGDANDQLKRLVRYLKAWRDKQNKSYSTKMPSGLVLTILATNHFVSNDRDDISFRDTLEAIETELKNEFKCERPTTKEGEDLLQKYSETHFMDRLSKLISAGNAAIDHNNKKEGCKKWQKYLGDRFACANVEDEKDESAKSYSAPAVINVNATSA</sequence>
<dbReference type="RefSeq" id="WP_382382735.1">
    <property type="nucleotide sequence ID" value="NZ_JBHMEZ010000011.1"/>
</dbReference>
<reference evidence="14 15" key="1">
    <citation type="submission" date="2024-09" db="EMBL/GenBank/DDBJ databases">
        <authorList>
            <person name="Sun Q."/>
            <person name="Mori K."/>
        </authorList>
    </citation>
    <scope>NUCLEOTIDE SEQUENCE [LARGE SCALE GENOMIC DNA]</scope>
    <source>
        <strain evidence="14 15">CECT 8286</strain>
    </source>
</reference>
<keyword evidence="1" id="KW-0808">Transferase</keyword>
<evidence type="ECO:0000256" key="10">
    <source>
        <dbReference type="ARBA" id="ARBA00044145"/>
    </source>
</evidence>
<dbReference type="Pfam" id="PF21713">
    <property type="entry name" value="DncV_C"/>
    <property type="match status" value="1"/>
</dbReference>
<keyword evidence="8" id="KW-0051">Antiviral defense</keyword>
<evidence type="ECO:0000256" key="4">
    <source>
        <dbReference type="ARBA" id="ARBA00022741"/>
    </source>
</evidence>
<proteinExistence type="predicted"/>
<evidence type="ECO:0000256" key="3">
    <source>
        <dbReference type="ARBA" id="ARBA00022723"/>
    </source>
</evidence>
<comment type="catalytic activity">
    <reaction evidence="11">
        <text>GTP + ATP = 3',3'-cGAMP + 2 diphosphate</text>
        <dbReference type="Rhea" id="RHEA:35647"/>
        <dbReference type="ChEBI" id="CHEBI:30616"/>
        <dbReference type="ChEBI" id="CHEBI:33019"/>
        <dbReference type="ChEBI" id="CHEBI:37565"/>
        <dbReference type="ChEBI" id="CHEBI:71501"/>
    </reaction>
    <physiologicalReaction direction="left-to-right" evidence="11">
        <dbReference type="Rhea" id="RHEA:35648"/>
    </physiologicalReaction>
</comment>
<keyword evidence="15" id="KW-1185">Reference proteome</keyword>
<evidence type="ECO:0000259" key="13">
    <source>
        <dbReference type="Pfam" id="PF21713"/>
    </source>
</evidence>
<dbReference type="InterPro" id="IPR047805">
    <property type="entry name" value="GAMP_synthase"/>
</dbReference>
<keyword evidence="5" id="KW-0067">ATP-binding</keyword>
<protein>
    <recommendedName>
        <fullName evidence="10">Cyclic GMP-AMP synthase</fullName>
    </recommendedName>
</protein>
<comment type="caution">
    <text evidence="14">The sequence shown here is derived from an EMBL/GenBank/DDBJ whole genome shotgun (WGS) entry which is preliminary data.</text>
</comment>
<keyword evidence="3" id="KW-0479">Metal-binding</keyword>
<keyword evidence="6" id="KW-0460">Magnesium</keyword>
<name>A0ABV5F2D3_9FLAO</name>
<feature type="domain" description="Cyclic GMP-AMP synthase C-terminal" evidence="13">
    <location>
        <begin position="183"/>
        <end position="305"/>
    </location>
</feature>
<evidence type="ECO:0000256" key="1">
    <source>
        <dbReference type="ARBA" id="ARBA00022679"/>
    </source>
</evidence>
<evidence type="ECO:0000259" key="12">
    <source>
        <dbReference type="Pfam" id="PF21654"/>
    </source>
</evidence>
<keyword evidence="7" id="KW-0546">Nucleotide metabolism</keyword>
<dbReference type="Pfam" id="PF21654">
    <property type="entry name" value="DncV-like_NTFase"/>
    <property type="match status" value="1"/>
</dbReference>
<evidence type="ECO:0000256" key="2">
    <source>
        <dbReference type="ARBA" id="ARBA00022695"/>
    </source>
</evidence>
<evidence type="ECO:0000256" key="9">
    <source>
        <dbReference type="ARBA" id="ARBA00023134"/>
    </source>
</evidence>
<keyword evidence="2" id="KW-0548">Nucleotidyltransferase</keyword>
<dbReference type="EMBL" id="JBHMEZ010000011">
    <property type="protein sequence ID" value="MFB9053555.1"/>
    <property type="molecule type" value="Genomic_DNA"/>
</dbReference>
<dbReference type="NCBIfam" id="NF041078">
    <property type="entry name" value="cGAS"/>
    <property type="match status" value="1"/>
</dbReference>
<gene>
    <name evidence="14" type="ORF">ACFFVB_10745</name>
</gene>
<evidence type="ECO:0000256" key="11">
    <source>
        <dbReference type="ARBA" id="ARBA00048304"/>
    </source>
</evidence>
<evidence type="ECO:0000256" key="8">
    <source>
        <dbReference type="ARBA" id="ARBA00023118"/>
    </source>
</evidence>
<keyword evidence="9" id="KW-0342">GTP-binding</keyword>
<dbReference type="Proteomes" id="UP001589605">
    <property type="component" value="Unassembled WGS sequence"/>
</dbReference>
<evidence type="ECO:0000313" key="15">
    <source>
        <dbReference type="Proteomes" id="UP001589605"/>
    </source>
</evidence>